<reference evidence="8 9" key="1">
    <citation type="journal article" date="2010" name="Proc. Natl. Acad. Sci. U.S.A.">
        <title>Giant virus with a remarkable complement of genes infects marine zooplankton.</title>
        <authorList>
            <person name="Fischer M.G."/>
            <person name="Allen M.J."/>
            <person name="Wilson W.H."/>
            <person name="Suttle C.A."/>
        </authorList>
    </citation>
    <scope>NUCLEOTIDE SEQUENCE [LARGE SCALE GENOMIC DNA]</scope>
    <source>
        <strain evidence="8 9">BV-PW1</strain>
    </source>
</reference>
<dbReference type="InterPro" id="IPR018965">
    <property type="entry name" value="Ub-activating_enz_E1_C"/>
</dbReference>
<organism evidence="8 9">
    <name type="scientific">Cafeteria roenbergensis virus (strain BV-PW1)</name>
    <name type="common">CroV</name>
    <dbReference type="NCBI Taxonomy" id="693272"/>
    <lineage>
        <taxon>Viruses</taxon>
        <taxon>Varidnaviria</taxon>
        <taxon>Bamfordvirae</taxon>
        <taxon>Nucleocytoviricota</taxon>
        <taxon>Megaviricetes</taxon>
        <taxon>Imitervirales</taxon>
        <taxon>Mimiviridae</taxon>
        <taxon>Aliimimivirinae</taxon>
        <taxon>Rheavirus</taxon>
        <taxon>Rheavirus sinusmexicani</taxon>
    </lineage>
</organism>
<name>E3T5K6_CROVB</name>
<dbReference type="SUPFAM" id="SSF69572">
    <property type="entry name" value="Activating enzymes of the ubiquitin-like proteins"/>
    <property type="match status" value="2"/>
</dbReference>
<dbReference type="Gene3D" id="3.40.50.720">
    <property type="entry name" value="NAD(P)-binding Rossmann-like Domain"/>
    <property type="match status" value="1"/>
</dbReference>
<dbReference type="EMBL" id="GU244497">
    <property type="protein sequence ID" value="ADO67469.1"/>
    <property type="molecule type" value="Genomic_DNA"/>
</dbReference>
<gene>
    <name evidence="8" type="ORF">crov435</name>
</gene>
<keyword evidence="3" id="KW-0436">Ligase</keyword>
<keyword evidence="9" id="KW-1185">Reference proteome</keyword>
<dbReference type="GO" id="GO:0006974">
    <property type="term" value="P:DNA damage response"/>
    <property type="evidence" value="ECO:0007669"/>
    <property type="project" value="TreeGrafter"/>
</dbReference>
<dbReference type="GeneID" id="9887838"/>
<evidence type="ECO:0000256" key="3">
    <source>
        <dbReference type="ARBA" id="ARBA00022598"/>
    </source>
</evidence>
<dbReference type="InterPro" id="IPR035985">
    <property type="entry name" value="Ubiquitin-activating_enz"/>
</dbReference>
<dbReference type="Gene3D" id="3.50.50.80">
    <property type="entry name" value="Ubiquitin-activating enzyme E1, inactive adenylation domain, subdomain 1"/>
    <property type="match status" value="1"/>
</dbReference>
<evidence type="ECO:0000256" key="2">
    <source>
        <dbReference type="ARBA" id="ARBA00005673"/>
    </source>
</evidence>
<keyword evidence="6" id="KW-0067">ATP-binding</keyword>
<protein>
    <submittedName>
        <fullName evidence="8">Putative ubiquitin-activating enzyme E1</fullName>
    </submittedName>
</protein>
<dbReference type="GO" id="GO:0006511">
    <property type="term" value="P:ubiquitin-dependent protein catabolic process"/>
    <property type="evidence" value="ECO:0007669"/>
    <property type="project" value="TreeGrafter"/>
</dbReference>
<dbReference type="InterPro" id="IPR045886">
    <property type="entry name" value="ThiF/MoeB/HesA"/>
</dbReference>
<evidence type="ECO:0000259" key="7">
    <source>
        <dbReference type="SMART" id="SM00985"/>
    </source>
</evidence>
<evidence type="ECO:0000313" key="8">
    <source>
        <dbReference type="EMBL" id="ADO67469.1"/>
    </source>
</evidence>
<dbReference type="RefSeq" id="YP_003970068.1">
    <property type="nucleotide sequence ID" value="NC_014637.1"/>
</dbReference>
<sequence>MDQNIIDENRYSRQILSLGKSSQVKLNNSIIKIIGLNSNLAMEVSKNLVLQGVGSVILDGSFTEENKLKQFLEKINPSCKIYCNSQTLDIIKPESNLDIILNEKTLSTKPLIFSRVGACRGFIFNDFKTHIIEDIGNDVPSNLVIKNINITSKGKVIVQTNEYHQFGDGDKIKFVNLEGKFTNFLKNREFKILTINQESFSIEMTGVDQIIDKFKFYNGNVIKIQDTVKLQYNSLEEQLETPTLMEDWNNCENPLKQFSYWKNNKLNPEDKLEIGPVSAYFGGLIASEAIKFITKKYMPIYQWYFWEDIGYLNYDETGATSIEKVIGKEAYNKLITSNIFLVGSGAIGCEMLKNLASLNVSSKSGSLMVTDPDTIEVSNLSRQFLFHGDDINKHKSEVATHKIKEMYPNVHLTALTDKMCKETEDKYDDTFYQKLDIIVNALDNYQARLFMDKKAVQFGLPLFESGTQGPKGNTQPIIPNLTENYGASTDPPESESYPLCTIKNFPNKPEHVIHYIKEMFEEWWDDFPTKVNEYLLDKTYLDTLSDADRNQFISKINLFFSFSDTSKGQTDFWNMFYYKYFRDNIIQILNNYPKDHQTDGELFWSGGKKCPQLPDEKLKKDFIQSGLKLSEILYQKSFDLVQFENLIVPKPVVSNTKIAIHEQDLKEQNKIENIEIEFTPIKLTAISYDKDLPEHYNWLYYSSLSRAECYHIDFPDILKTRQISGKIIPALATTTSMVAGLISLEILKYYQNKKIEDYRSYFLNLGINQFLYSEPNPCAKTKFGTIWDKNEETNDITIKEFIVKYSKIFTTDIDIIVSDEQIIFAPFITNEEDEMKKLSELGLGNKFSLHMSNEETELPQVYINLC</sequence>
<dbReference type="KEGG" id="vg:9887838"/>
<accession>E3T5K6</accession>
<dbReference type="PANTHER" id="PTHR10953">
    <property type="entry name" value="UBIQUITIN-ACTIVATING ENZYME E1"/>
    <property type="match status" value="1"/>
</dbReference>
<dbReference type="PANTHER" id="PTHR10953:SF4">
    <property type="entry name" value="UBIQUITIN-ACTIVATING ENZYME E1 C-TERMINAL DOMAIN-CONTAINING PROTEIN"/>
    <property type="match status" value="1"/>
</dbReference>
<dbReference type="Pfam" id="PF00899">
    <property type="entry name" value="ThiF"/>
    <property type="match status" value="1"/>
</dbReference>
<organismHost>
    <name type="scientific">Cafeteria roenbergensis</name>
    <name type="common">Marine flagellate</name>
    <dbReference type="NCBI Taxonomy" id="33653"/>
</organismHost>
<dbReference type="SMART" id="SM00985">
    <property type="entry name" value="UBA_e1_C"/>
    <property type="match status" value="1"/>
</dbReference>
<evidence type="ECO:0000256" key="6">
    <source>
        <dbReference type="ARBA" id="ARBA00022840"/>
    </source>
</evidence>
<dbReference type="Gene3D" id="2.40.30.180">
    <property type="entry name" value="Ubiquitin-activating enzyme E1, FCCH domain"/>
    <property type="match status" value="1"/>
</dbReference>
<dbReference type="Gene3D" id="1.10.10.2660">
    <property type="entry name" value="Ubiquitin-activating enzyme E1, SCCH domain"/>
    <property type="match status" value="1"/>
</dbReference>
<proteinExistence type="inferred from homology"/>
<dbReference type="InterPro" id="IPR033127">
    <property type="entry name" value="UBQ-activ_enz_E1_Cys_AS"/>
</dbReference>
<dbReference type="GO" id="GO:0005524">
    <property type="term" value="F:ATP binding"/>
    <property type="evidence" value="ECO:0007669"/>
    <property type="project" value="UniProtKB-KW"/>
</dbReference>
<dbReference type="GO" id="GO:0004839">
    <property type="term" value="F:ubiquitin activating enzyme activity"/>
    <property type="evidence" value="ECO:0007669"/>
    <property type="project" value="TreeGrafter"/>
</dbReference>
<evidence type="ECO:0000256" key="4">
    <source>
        <dbReference type="ARBA" id="ARBA00022741"/>
    </source>
</evidence>
<evidence type="ECO:0000313" key="9">
    <source>
        <dbReference type="Proteomes" id="UP000029781"/>
    </source>
</evidence>
<dbReference type="InterPro" id="IPR042063">
    <property type="entry name" value="Ubi_acti_E1_SCCH"/>
</dbReference>
<keyword evidence="5" id="KW-0833">Ubl conjugation pathway</keyword>
<evidence type="ECO:0000256" key="1">
    <source>
        <dbReference type="ARBA" id="ARBA00004906"/>
    </source>
</evidence>
<dbReference type="InterPro" id="IPR019572">
    <property type="entry name" value="UBA_E1_SCCH"/>
</dbReference>
<dbReference type="Proteomes" id="UP000029781">
    <property type="component" value="Segment"/>
</dbReference>
<comment type="similarity">
    <text evidence="2">Belongs to the ubiquitin-activating E1 family.</text>
</comment>
<dbReference type="PROSITE" id="PS00865">
    <property type="entry name" value="UBIQUITIN_ACTIVAT_2"/>
    <property type="match status" value="1"/>
</dbReference>
<dbReference type="Pfam" id="PF10585">
    <property type="entry name" value="UBA_E1_SCCH"/>
    <property type="match status" value="1"/>
</dbReference>
<feature type="domain" description="Ubiquitin-activating enzyme E1 C-terminal" evidence="7">
    <location>
        <begin position="758"/>
        <end position="861"/>
    </location>
</feature>
<dbReference type="Gene3D" id="3.40.50.12550">
    <property type="entry name" value="Ubiquitin-activating enzyme E1, inactive adenylation domain, subdomain 2"/>
    <property type="match status" value="1"/>
</dbReference>
<evidence type="ECO:0000256" key="5">
    <source>
        <dbReference type="ARBA" id="ARBA00022786"/>
    </source>
</evidence>
<dbReference type="InterPro" id="IPR000594">
    <property type="entry name" value="ThiF_NAD_FAD-bd"/>
</dbReference>
<dbReference type="InterPro" id="IPR042302">
    <property type="entry name" value="E1_FCCH_sf"/>
</dbReference>
<comment type="pathway">
    <text evidence="1">Protein modification; protein ubiquitination.</text>
</comment>
<dbReference type="UniPathway" id="UPA00143"/>
<keyword evidence="4" id="KW-0547">Nucleotide-binding</keyword>
<dbReference type="InterPro" id="IPR042449">
    <property type="entry name" value="Ub-E1_IAD_1"/>
</dbReference>